<dbReference type="EMBL" id="JAVHUY010000008">
    <property type="protein sequence ID" value="MDQ7905044.1"/>
    <property type="molecule type" value="Genomic_DNA"/>
</dbReference>
<name>A0ABU0ZDA8_9ACTN</name>
<keyword evidence="5" id="KW-0997">Cell inner membrane</keyword>
<evidence type="ECO:0000256" key="5">
    <source>
        <dbReference type="ARBA" id="ARBA00022519"/>
    </source>
</evidence>
<evidence type="ECO:0000256" key="1">
    <source>
        <dbReference type="ARBA" id="ARBA00004417"/>
    </source>
</evidence>
<evidence type="ECO:0000313" key="11">
    <source>
        <dbReference type="Proteomes" id="UP001230908"/>
    </source>
</evidence>
<keyword evidence="7" id="KW-0067">ATP-binding</keyword>
<evidence type="ECO:0000256" key="7">
    <source>
        <dbReference type="ARBA" id="ARBA00022840"/>
    </source>
</evidence>
<dbReference type="Proteomes" id="UP001230908">
    <property type="component" value="Unassembled WGS sequence"/>
</dbReference>
<evidence type="ECO:0000256" key="2">
    <source>
        <dbReference type="ARBA" id="ARBA00005417"/>
    </source>
</evidence>
<keyword evidence="6" id="KW-0547">Nucleotide-binding</keyword>
<keyword evidence="11" id="KW-1185">Reference proteome</keyword>
<comment type="caution">
    <text evidence="10">The sequence shown here is derived from an EMBL/GenBank/DDBJ whole genome shotgun (WGS) entry which is preliminary data.</text>
</comment>
<evidence type="ECO:0000256" key="4">
    <source>
        <dbReference type="ARBA" id="ARBA00022475"/>
    </source>
</evidence>
<dbReference type="InterPro" id="IPR050319">
    <property type="entry name" value="ABC_transp_ATP-bind"/>
</dbReference>
<dbReference type="PANTHER" id="PTHR43776">
    <property type="entry name" value="TRANSPORT ATP-BINDING PROTEIN"/>
    <property type="match status" value="1"/>
</dbReference>
<feature type="domain" description="Oligopeptide/dipeptide ABC transporter C-terminal" evidence="9">
    <location>
        <begin position="146"/>
        <end position="174"/>
    </location>
</feature>
<gene>
    <name evidence="10" type="ORF">RB614_10980</name>
</gene>
<dbReference type="SUPFAM" id="SSF51679">
    <property type="entry name" value="Bacterial luciferase-like"/>
    <property type="match status" value="1"/>
</dbReference>
<dbReference type="InterPro" id="IPR036661">
    <property type="entry name" value="Luciferase-like_sf"/>
</dbReference>
<keyword evidence="4" id="KW-1003">Cell membrane</keyword>
<proteinExistence type="inferred from homology"/>
<dbReference type="PANTHER" id="PTHR43776:SF4">
    <property type="entry name" value="PUTRESCINE EXPORT SYSTEM ATP-BINDING PROTEIN SAPF"/>
    <property type="match status" value="1"/>
</dbReference>
<evidence type="ECO:0000256" key="6">
    <source>
        <dbReference type="ARBA" id="ARBA00022741"/>
    </source>
</evidence>
<keyword evidence="8" id="KW-0472">Membrane</keyword>
<dbReference type="SUPFAM" id="SSF52540">
    <property type="entry name" value="P-loop containing nucleoside triphosphate hydrolases"/>
    <property type="match status" value="1"/>
</dbReference>
<evidence type="ECO:0000313" key="10">
    <source>
        <dbReference type="EMBL" id="MDQ7905044.1"/>
    </source>
</evidence>
<evidence type="ECO:0000256" key="3">
    <source>
        <dbReference type="ARBA" id="ARBA00022448"/>
    </source>
</evidence>
<keyword evidence="3" id="KW-0813">Transport</keyword>
<dbReference type="InterPro" id="IPR027417">
    <property type="entry name" value="P-loop_NTPase"/>
</dbReference>
<dbReference type="Pfam" id="PF08352">
    <property type="entry name" value="oligo_HPY"/>
    <property type="match status" value="1"/>
</dbReference>
<comment type="subcellular location">
    <subcellularLocation>
        <location evidence="1">Cell inner membrane</location>
        <topology evidence="1">Peripheral membrane protein</topology>
    </subcellularLocation>
</comment>
<dbReference type="RefSeq" id="WP_308712309.1">
    <property type="nucleotide sequence ID" value="NZ_JAVHUY010000008.1"/>
</dbReference>
<organism evidence="10 11">
    <name type="scientific">Phytohabitans maris</name>
    <dbReference type="NCBI Taxonomy" id="3071409"/>
    <lineage>
        <taxon>Bacteria</taxon>
        <taxon>Bacillati</taxon>
        <taxon>Actinomycetota</taxon>
        <taxon>Actinomycetes</taxon>
        <taxon>Micromonosporales</taxon>
        <taxon>Micromonosporaceae</taxon>
    </lineage>
</organism>
<reference evidence="10 11" key="1">
    <citation type="submission" date="2023-08" db="EMBL/GenBank/DDBJ databases">
        <title>Phytohabitans sansha sp. nov., isolated from marine sediment.</title>
        <authorList>
            <person name="Zhao Y."/>
            <person name="Yi K."/>
        </authorList>
    </citation>
    <scope>NUCLEOTIDE SEQUENCE [LARGE SCALE GENOMIC DNA]</scope>
    <source>
        <strain evidence="10 11">ZYX-F-186</strain>
    </source>
</reference>
<evidence type="ECO:0000256" key="8">
    <source>
        <dbReference type="ARBA" id="ARBA00023136"/>
    </source>
</evidence>
<dbReference type="Gene3D" id="3.40.50.300">
    <property type="entry name" value="P-loop containing nucleotide triphosphate hydrolases"/>
    <property type="match status" value="1"/>
</dbReference>
<comment type="similarity">
    <text evidence="2">Belongs to the ABC transporter superfamily.</text>
</comment>
<dbReference type="InterPro" id="IPR013563">
    <property type="entry name" value="Oligopep_ABC_C"/>
</dbReference>
<evidence type="ECO:0000259" key="9">
    <source>
        <dbReference type="Pfam" id="PF08352"/>
    </source>
</evidence>
<sequence>MTAKKRLILFRGSAATAIREGLRIPDNDPASVVPAMAAVTKHLMADEYLDVLYKLWEGSWDDDAILADRDGKVFADPAKIRPIHHKGRWFQVEGPVARLRPRAQVLDLLTDLQDELGVSYLFISHDLGVIHHMSDRILVMKDGKVVEEGTAADVFERPRHPYTRRLLTAVPRLGSA</sequence>
<protein>
    <recommendedName>
        <fullName evidence="9">Oligopeptide/dipeptide ABC transporter C-terminal domain-containing protein</fullName>
    </recommendedName>
</protein>
<accession>A0ABU0ZDA8</accession>